<proteinExistence type="predicted"/>
<reference evidence="5" key="1">
    <citation type="submission" date="2025-08" db="UniProtKB">
        <authorList>
            <consortium name="RefSeq"/>
        </authorList>
    </citation>
    <scope>IDENTIFICATION</scope>
</reference>
<evidence type="ECO:0000256" key="3">
    <source>
        <dbReference type="SAM" id="MobiDB-lite"/>
    </source>
</evidence>
<name>A0A1S2ZLP0_ERIEU</name>
<dbReference type="InterPro" id="IPR001611">
    <property type="entry name" value="Leu-rich_rpt"/>
</dbReference>
<evidence type="ECO:0000256" key="1">
    <source>
        <dbReference type="ARBA" id="ARBA00022614"/>
    </source>
</evidence>
<protein>
    <submittedName>
        <fullName evidence="5">Leucine-rich repeat-containing protein 63</fullName>
    </submittedName>
</protein>
<evidence type="ECO:0000313" key="4">
    <source>
        <dbReference type="Proteomes" id="UP001652624"/>
    </source>
</evidence>
<dbReference type="RefSeq" id="XP_007521294.2">
    <property type="nucleotide sequence ID" value="XM_007521232.2"/>
</dbReference>
<feature type="region of interest" description="Disordered" evidence="3">
    <location>
        <begin position="1"/>
        <end position="27"/>
    </location>
</feature>
<dbReference type="GeneID" id="103111881"/>
<keyword evidence="4" id="KW-1185">Reference proteome</keyword>
<evidence type="ECO:0000256" key="2">
    <source>
        <dbReference type="ARBA" id="ARBA00022737"/>
    </source>
</evidence>
<dbReference type="PANTHER" id="PTHR48051">
    <property type="match status" value="1"/>
</dbReference>
<sequence>MKNYPQLLRRPLPPKLPKLPLYKKGKTDKTMPSQVGFIQDEITSIIQRDVVNFPDVSRTQSPPAPVTIHTVFIDDQVQERVATITTSPKLSRAKIFVQVSKTITGSVFFPTSHPASSRIFKRKKRRRESSRKSKEESGQLKYIYLGSNIKELQITDFNKPLNVHSSVPYRHKDYLLLSKYSDHALKKKQMNFSAPETTSRLGTTPIKQERRWLKQLHQTTVSLSVTDFPGPISLPKPQLPRKPARQTEIEAENVANILKPKKSVHSEAPIKIKLDPETPSVHGEGLTTIAATCYETIVSMTNLAIKTCQIYGRNALNLKGFFITYCPDLTALAFQLVYLNLSFNHLSLFPTEVYCLKNLQVLILRNNPIKEIPSEIQQLKFLRIFNMAFNYITMIPPGFFSLSHLEKVDLSYNDIPLVPNEIHKLRSLEKLNLNGNELTSFPPALLKLNLKTILFDNNFTHPNFWKENSLNNPQRLIHLASLSFLKSNQYMQYSVIPEEIQMLLKSTSRCDCCHGPRFGEGFRIIRGYNIFGVTNLPILFNVCSSSCYRAVKEGNCLLDNTSITRINSIF</sequence>
<dbReference type="PROSITE" id="PS51450">
    <property type="entry name" value="LRR"/>
    <property type="match status" value="2"/>
</dbReference>
<dbReference type="InterPro" id="IPR003591">
    <property type="entry name" value="Leu-rich_rpt_typical-subtyp"/>
</dbReference>
<dbReference type="CTD" id="220416"/>
<keyword evidence="1" id="KW-0433">Leucine-rich repeat</keyword>
<dbReference type="PANTHER" id="PTHR48051:SF1">
    <property type="entry name" value="RAS SUPPRESSOR PROTEIN 1"/>
    <property type="match status" value="1"/>
</dbReference>
<dbReference type="AlphaFoldDB" id="A0A1S2ZLP0"/>
<feature type="compositionally biased region" description="Low complexity" evidence="3">
    <location>
        <begin position="1"/>
        <end position="10"/>
    </location>
</feature>
<dbReference type="InParanoid" id="A0A1S2ZLP0"/>
<organism evidence="4 5">
    <name type="scientific">Erinaceus europaeus</name>
    <name type="common">Western European hedgehog</name>
    <dbReference type="NCBI Taxonomy" id="9365"/>
    <lineage>
        <taxon>Eukaryota</taxon>
        <taxon>Metazoa</taxon>
        <taxon>Chordata</taxon>
        <taxon>Craniata</taxon>
        <taxon>Vertebrata</taxon>
        <taxon>Euteleostomi</taxon>
        <taxon>Mammalia</taxon>
        <taxon>Eutheria</taxon>
        <taxon>Laurasiatheria</taxon>
        <taxon>Eulipotyphla</taxon>
        <taxon>Erinaceidae</taxon>
        <taxon>Erinaceinae</taxon>
        <taxon>Erinaceus</taxon>
    </lineage>
</organism>
<gene>
    <name evidence="5" type="primary">LRRC63</name>
</gene>
<dbReference type="OrthoDB" id="660555at2759"/>
<dbReference type="InterPro" id="IPR032675">
    <property type="entry name" value="LRR_dom_sf"/>
</dbReference>
<dbReference type="Pfam" id="PF13855">
    <property type="entry name" value="LRR_8"/>
    <property type="match status" value="1"/>
</dbReference>
<dbReference type="FunCoup" id="A0A1S2ZLP0">
    <property type="interactions" value="9"/>
</dbReference>
<evidence type="ECO:0000313" key="5">
    <source>
        <dbReference type="RefSeq" id="XP_007521294.2"/>
    </source>
</evidence>
<dbReference type="STRING" id="9365.ENSEEUP00000014533"/>
<accession>A0A1S2ZLP0</accession>
<dbReference type="eggNOG" id="KOG0472">
    <property type="taxonomic scope" value="Eukaryota"/>
</dbReference>
<dbReference type="Pfam" id="PF00560">
    <property type="entry name" value="LRR_1"/>
    <property type="match status" value="1"/>
</dbReference>
<keyword evidence="2" id="KW-0677">Repeat</keyword>
<dbReference type="Proteomes" id="UP001652624">
    <property type="component" value="Chromosome 7"/>
</dbReference>
<dbReference type="GO" id="GO:0005737">
    <property type="term" value="C:cytoplasm"/>
    <property type="evidence" value="ECO:0007669"/>
    <property type="project" value="TreeGrafter"/>
</dbReference>
<dbReference type="SUPFAM" id="SSF52058">
    <property type="entry name" value="L domain-like"/>
    <property type="match status" value="1"/>
</dbReference>
<dbReference type="InterPro" id="IPR050216">
    <property type="entry name" value="LRR_domain-containing"/>
</dbReference>
<dbReference type="SMART" id="SM00369">
    <property type="entry name" value="LRR_TYP"/>
    <property type="match status" value="4"/>
</dbReference>
<dbReference type="Gene3D" id="3.80.10.10">
    <property type="entry name" value="Ribonuclease Inhibitor"/>
    <property type="match status" value="1"/>
</dbReference>